<feature type="domain" description="Knr4/Smi1-like" evidence="1">
    <location>
        <begin position="45"/>
        <end position="144"/>
    </location>
</feature>
<evidence type="ECO:0000313" key="2">
    <source>
        <dbReference type="EMBL" id="SHG97466.1"/>
    </source>
</evidence>
<accession>A0A1M5P6Q8</accession>
<evidence type="ECO:0000259" key="1">
    <source>
        <dbReference type="Pfam" id="PF09346"/>
    </source>
</evidence>
<evidence type="ECO:0000313" key="3">
    <source>
        <dbReference type="Proteomes" id="UP000184212"/>
    </source>
</evidence>
<dbReference type="InterPro" id="IPR018958">
    <property type="entry name" value="Knr4/Smi1-like_dom"/>
</dbReference>
<dbReference type="Proteomes" id="UP000184212">
    <property type="component" value="Unassembled WGS sequence"/>
</dbReference>
<dbReference type="RefSeq" id="WP_073134415.1">
    <property type="nucleotide sequence ID" value="NZ_FQWQ01000001.1"/>
</dbReference>
<name>A0A1M5P6Q8_9BACT</name>
<reference evidence="2 3" key="1">
    <citation type="submission" date="2016-11" db="EMBL/GenBank/DDBJ databases">
        <authorList>
            <person name="Jaros S."/>
            <person name="Januszkiewicz K."/>
            <person name="Wedrychowicz H."/>
        </authorList>
    </citation>
    <scope>NUCLEOTIDE SEQUENCE [LARGE SCALE GENOMIC DNA]</scope>
    <source>
        <strain evidence="2 3">DSM 24574</strain>
    </source>
</reference>
<dbReference type="OrthoDB" id="1494506at2"/>
<dbReference type="EMBL" id="FQWQ01000001">
    <property type="protein sequence ID" value="SHG97466.1"/>
    <property type="molecule type" value="Genomic_DNA"/>
</dbReference>
<dbReference type="SUPFAM" id="SSF160631">
    <property type="entry name" value="SMI1/KNR4-like"/>
    <property type="match status" value="1"/>
</dbReference>
<dbReference type="Gene3D" id="3.40.1580.10">
    <property type="entry name" value="SMI1/KNR4-like"/>
    <property type="match status" value="1"/>
</dbReference>
<dbReference type="Pfam" id="PF09346">
    <property type="entry name" value="SMI1_KNR4"/>
    <property type="match status" value="1"/>
</dbReference>
<dbReference type="STRING" id="947013.SAMN04488109_2706"/>
<sequence>MWGFAKTRGSIEFNGLLDELREFWKDQGIETVPVSWKETALGPEGLRLPADFRVFYSKLNGMSNLYPNEMDSEGFLFYPIDVLVTVREEFDEPGLPKNIIVFAEYMHKSWWYGIELRADGTYVIGIIPDRGRFKVITNSLEVFMRLYLMDASELYDYG</sequence>
<keyword evidence="3" id="KW-1185">Reference proteome</keyword>
<dbReference type="InterPro" id="IPR037883">
    <property type="entry name" value="Knr4/Smi1-like_sf"/>
</dbReference>
<organism evidence="2 3">
    <name type="scientific">Chryseolinea serpens</name>
    <dbReference type="NCBI Taxonomy" id="947013"/>
    <lineage>
        <taxon>Bacteria</taxon>
        <taxon>Pseudomonadati</taxon>
        <taxon>Bacteroidota</taxon>
        <taxon>Cytophagia</taxon>
        <taxon>Cytophagales</taxon>
        <taxon>Fulvivirgaceae</taxon>
        <taxon>Chryseolinea</taxon>
    </lineage>
</organism>
<gene>
    <name evidence="2" type="ORF">SAMN04488109_2706</name>
</gene>
<proteinExistence type="predicted"/>
<dbReference type="AlphaFoldDB" id="A0A1M5P6Q8"/>
<protein>
    <recommendedName>
        <fullName evidence="1">Knr4/Smi1-like domain-containing protein</fullName>
    </recommendedName>
</protein>